<proteinExistence type="predicted"/>
<dbReference type="InterPro" id="IPR002577">
    <property type="entry name" value="HTH_HxlR"/>
</dbReference>
<dbReference type="CDD" id="cd00090">
    <property type="entry name" value="HTH_ARSR"/>
    <property type="match status" value="1"/>
</dbReference>
<gene>
    <name evidence="2" type="ORF">S03H2_71747</name>
</gene>
<dbReference type="AlphaFoldDB" id="X1JIP9"/>
<feature type="domain" description="HTH hxlR-type" evidence="1">
    <location>
        <begin position="5"/>
        <end position="59"/>
    </location>
</feature>
<organism evidence="2">
    <name type="scientific">marine sediment metagenome</name>
    <dbReference type="NCBI Taxonomy" id="412755"/>
    <lineage>
        <taxon>unclassified sequences</taxon>
        <taxon>metagenomes</taxon>
        <taxon>ecological metagenomes</taxon>
    </lineage>
</organism>
<dbReference type="EMBL" id="BARU01048168">
    <property type="protein sequence ID" value="GAH93942.1"/>
    <property type="molecule type" value="Genomic_DNA"/>
</dbReference>
<dbReference type="InterPro" id="IPR036390">
    <property type="entry name" value="WH_DNA-bd_sf"/>
</dbReference>
<evidence type="ECO:0000259" key="1">
    <source>
        <dbReference type="Pfam" id="PF01638"/>
    </source>
</evidence>
<dbReference type="Gene3D" id="1.10.10.10">
    <property type="entry name" value="Winged helix-like DNA-binding domain superfamily/Winged helix DNA-binding domain"/>
    <property type="match status" value="1"/>
</dbReference>
<accession>X1JIP9</accession>
<sequence length="62" mass="6951">ISGTKIQELIGNISLAAIYQHLKKLEENSLISRKKEGKIVLYFITNKGKKVLDALDILITLL</sequence>
<dbReference type="Pfam" id="PF01638">
    <property type="entry name" value="HxlR"/>
    <property type="match status" value="1"/>
</dbReference>
<reference evidence="2" key="1">
    <citation type="journal article" date="2014" name="Front. Microbiol.">
        <title>High frequency of phylogenetically diverse reductive dehalogenase-homologous genes in deep subseafloor sedimentary metagenomes.</title>
        <authorList>
            <person name="Kawai M."/>
            <person name="Futagami T."/>
            <person name="Toyoda A."/>
            <person name="Takaki Y."/>
            <person name="Nishi S."/>
            <person name="Hori S."/>
            <person name="Arai W."/>
            <person name="Tsubouchi T."/>
            <person name="Morono Y."/>
            <person name="Uchiyama I."/>
            <person name="Ito T."/>
            <person name="Fujiyama A."/>
            <person name="Inagaki F."/>
            <person name="Takami H."/>
        </authorList>
    </citation>
    <scope>NUCLEOTIDE SEQUENCE</scope>
    <source>
        <strain evidence="2">Expedition CK06-06</strain>
    </source>
</reference>
<dbReference type="InterPro" id="IPR011991">
    <property type="entry name" value="ArsR-like_HTH"/>
</dbReference>
<name>X1JIP9_9ZZZZ</name>
<evidence type="ECO:0000313" key="2">
    <source>
        <dbReference type="EMBL" id="GAH93942.1"/>
    </source>
</evidence>
<feature type="non-terminal residue" evidence="2">
    <location>
        <position position="1"/>
    </location>
</feature>
<dbReference type="InterPro" id="IPR036388">
    <property type="entry name" value="WH-like_DNA-bd_sf"/>
</dbReference>
<dbReference type="SUPFAM" id="SSF46785">
    <property type="entry name" value="Winged helix' DNA-binding domain"/>
    <property type="match status" value="1"/>
</dbReference>
<protein>
    <recommendedName>
        <fullName evidence="1">HTH hxlR-type domain-containing protein</fullName>
    </recommendedName>
</protein>
<comment type="caution">
    <text evidence="2">The sequence shown here is derived from an EMBL/GenBank/DDBJ whole genome shotgun (WGS) entry which is preliminary data.</text>
</comment>